<dbReference type="eggNOG" id="ENOG5033E1M">
    <property type="taxonomic scope" value="Bacteria"/>
</dbReference>
<feature type="region of interest" description="Disordered" evidence="1">
    <location>
        <begin position="93"/>
        <end position="124"/>
    </location>
</feature>
<evidence type="ECO:0000313" key="3">
    <source>
        <dbReference type="Proteomes" id="UP000009319"/>
    </source>
</evidence>
<dbReference type="AlphaFoldDB" id="K0Q3K2"/>
<comment type="caution">
    <text evidence="2">The sequence shown here is derived from an EMBL/GenBank/DDBJ whole genome shotgun (WGS) entry which is preliminary data.</text>
</comment>
<evidence type="ECO:0000313" key="2">
    <source>
        <dbReference type="EMBL" id="CCM79435.1"/>
    </source>
</evidence>
<accession>K0Q3K2</accession>
<sequence length="124" mass="12758">MAKNKVPKAIAGYKVPKAIRKSPILKALLASDIGRKVLANAITAGAGAAAGVLIGDHEEVTDAAKTGTRKGARAMGIAGEAISRATEAAVSVVKDSARDALPKKMRPKKPKEAEDRPSRAGVVH</sequence>
<name>K0Q3K2_9HYPH</name>
<dbReference type="HOGENOM" id="CLU_166167_0_0_5"/>
<evidence type="ECO:0000256" key="1">
    <source>
        <dbReference type="SAM" id="MobiDB-lite"/>
    </source>
</evidence>
<protein>
    <submittedName>
        <fullName evidence="2">Uncharacterized protein</fullName>
    </submittedName>
</protein>
<dbReference type="Proteomes" id="UP000009319">
    <property type="component" value="Unassembled WGS sequence"/>
</dbReference>
<reference evidence="2 3" key="1">
    <citation type="journal article" date="2013" name="Genome Announc.">
        <title>Draft Genome Sequence of Rhizobium mesoamericanum STM3625, a Nitrogen-Fixing Symbiont of Mimosa pudica Isolated in French Guiana (South America).</title>
        <authorList>
            <person name="Moulin L."/>
            <person name="Mornico D."/>
            <person name="Melkonian R."/>
            <person name="Klonowska A."/>
        </authorList>
    </citation>
    <scope>NUCLEOTIDE SEQUENCE [LARGE SCALE GENOMIC DNA]</scope>
    <source>
        <strain evidence="2 3">STM3625</strain>
    </source>
</reference>
<keyword evidence="3" id="KW-1185">Reference proteome</keyword>
<dbReference type="RefSeq" id="WP_007536700.1">
    <property type="nucleotide sequence ID" value="NZ_HF536773.1"/>
</dbReference>
<dbReference type="EMBL" id="CANI01000043">
    <property type="protein sequence ID" value="CCM79435.1"/>
    <property type="molecule type" value="Genomic_DNA"/>
</dbReference>
<gene>
    <name evidence="2" type="ORF">BN77_p10703</name>
</gene>
<proteinExistence type="predicted"/>
<organism evidence="2 3">
    <name type="scientific">Rhizobium mesoamericanum STM3625</name>
    <dbReference type="NCBI Taxonomy" id="1211777"/>
    <lineage>
        <taxon>Bacteria</taxon>
        <taxon>Pseudomonadati</taxon>
        <taxon>Pseudomonadota</taxon>
        <taxon>Alphaproteobacteria</taxon>
        <taxon>Hyphomicrobiales</taxon>
        <taxon>Rhizobiaceae</taxon>
        <taxon>Rhizobium/Agrobacterium group</taxon>
        <taxon>Rhizobium</taxon>
    </lineage>
</organism>